<evidence type="ECO:0000313" key="3">
    <source>
        <dbReference type="Proteomes" id="UP001221328"/>
    </source>
</evidence>
<dbReference type="SUPFAM" id="SSF52540">
    <property type="entry name" value="P-loop containing nucleoside triphosphate hydrolases"/>
    <property type="match status" value="1"/>
</dbReference>
<accession>A0ABT5G3S5</accession>
<organism evidence="2 3">
    <name type="scientific">Streptomyces gilvifuscus</name>
    <dbReference type="NCBI Taxonomy" id="1550617"/>
    <lineage>
        <taxon>Bacteria</taxon>
        <taxon>Bacillati</taxon>
        <taxon>Actinomycetota</taxon>
        <taxon>Actinomycetes</taxon>
        <taxon>Kitasatosporales</taxon>
        <taxon>Streptomycetaceae</taxon>
        <taxon>Streptomyces</taxon>
    </lineage>
</organism>
<dbReference type="Gene3D" id="3.40.50.300">
    <property type="entry name" value="P-loop containing nucleotide triphosphate hydrolases"/>
    <property type="match status" value="1"/>
</dbReference>
<reference evidence="2 3" key="1">
    <citation type="journal article" date="2015" name="Int. J. Syst. Evol. Microbiol.">
        <title>Streptomyces gilvifuscus sp. nov., an actinomycete that produces antibacterial compounds isolated from soil.</title>
        <authorList>
            <person name="Nguyen T.M."/>
            <person name="Kim J."/>
        </authorList>
    </citation>
    <scope>NUCLEOTIDE SEQUENCE [LARGE SCALE GENOMIC DNA]</scope>
    <source>
        <strain evidence="2 3">T113</strain>
    </source>
</reference>
<gene>
    <name evidence="2" type="ORF">PO587_33020</name>
</gene>
<comment type="caution">
    <text evidence="2">The sequence shown here is derived from an EMBL/GenBank/DDBJ whole genome shotgun (WGS) entry which is preliminary data.</text>
</comment>
<protein>
    <recommendedName>
        <fullName evidence="4">NACHT domain-containing protein</fullName>
    </recommendedName>
</protein>
<name>A0ABT5G3S5_9ACTN</name>
<feature type="region of interest" description="Disordered" evidence="1">
    <location>
        <begin position="799"/>
        <end position="835"/>
    </location>
</feature>
<dbReference type="PANTHER" id="PTHR46844:SF1">
    <property type="entry name" value="SLR5058 PROTEIN"/>
    <property type="match status" value="1"/>
</dbReference>
<dbReference type="PANTHER" id="PTHR46844">
    <property type="entry name" value="SLR5058 PROTEIN"/>
    <property type="match status" value="1"/>
</dbReference>
<sequence length="835" mass="91402">MTQKPAKEPSAGSGRGALAAALGQLWADSGLDKGVVVARANHLLDDWGVRRVSASRFTERLSGQPGSSFAQLWALVAVMLVARGDLTPADAAVPLRGTAADDGPPAPRARAGQASGQSSAPRVRAGRTSGAGRSRAQARYEYWYELWKSVNDELGPNTGRRLGIYLEAAARAHRGHAYPDLFNDDSSLITDTYVPQLAAATAPGQEGDGKPGPAAEVFAAVSGSSLLVAGPGGGKSTLMRIQATEKAAQLAERRSGKDVPVLVRAAKLTARGPFPHVLAAAACDALADHLAPGTLLADFFRHRPTPKAKWLVLVDGLDEIPARARTTLLRTLATAEQEGHYRFIVSTRPLPRDELDATPPAWSRFDLLPFTAEDLHEYARARFADLTDPDGHVERFTALLAESGLADLARTPLMAALLCRLYIQTPGQRLPNGRTAVYREFVDRIYNQNTHKDVIESHQRAIETLARPFQHVPDRDTVTSAASTARNELPDLVGHLAFQQLYARAGTFTDALADHPLSCPPKPLSAREWHAFLREMLQVTGLLTAHGRELAFPHRTFMEYHAARYATRTRLERAWELRHLLDSRWVRPPTWPFTRKTWSMSVIKVNLLSFLGFNGLPTLTHADMSYAGFVLDLIDAHGGPGADVRIRYQRIAAKGGAEGATFVTLQAALGTLVPAQAAHAARATLARVALSRRRVSGEQRLLAAETLCRVGDERGLEALRAMAENPQQLDVIDQWHTPFRLQAMPYIFAPITPYEAEIMRRHSRSDTNAKLEQVMRDPTLPETAREEAARVRAAFAAVIGENASEGVDQSKSERNRRRWGTKRDRPGHEGDETER</sequence>
<dbReference type="InterPro" id="IPR027417">
    <property type="entry name" value="P-loop_NTPase"/>
</dbReference>
<feature type="region of interest" description="Disordered" evidence="1">
    <location>
        <begin position="95"/>
        <end position="132"/>
    </location>
</feature>
<dbReference type="EMBL" id="JAQOSK010000016">
    <property type="protein sequence ID" value="MDC2959267.1"/>
    <property type="molecule type" value="Genomic_DNA"/>
</dbReference>
<evidence type="ECO:0008006" key="4">
    <source>
        <dbReference type="Google" id="ProtNLM"/>
    </source>
</evidence>
<evidence type="ECO:0000256" key="1">
    <source>
        <dbReference type="SAM" id="MobiDB-lite"/>
    </source>
</evidence>
<evidence type="ECO:0000313" key="2">
    <source>
        <dbReference type="EMBL" id="MDC2959267.1"/>
    </source>
</evidence>
<keyword evidence="3" id="KW-1185">Reference proteome</keyword>
<proteinExistence type="predicted"/>
<feature type="compositionally biased region" description="Low complexity" evidence="1">
    <location>
        <begin position="96"/>
        <end position="132"/>
    </location>
</feature>
<dbReference type="RefSeq" id="WP_272177722.1">
    <property type="nucleotide sequence ID" value="NZ_JAQOSK010000016.1"/>
</dbReference>
<feature type="compositionally biased region" description="Basic and acidic residues" evidence="1">
    <location>
        <begin position="821"/>
        <end position="835"/>
    </location>
</feature>
<dbReference type="Proteomes" id="UP001221328">
    <property type="component" value="Unassembled WGS sequence"/>
</dbReference>